<protein>
    <submittedName>
        <fullName evidence="2">Uncharacterized protein</fullName>
    </submittedName>
</protein>
<reference evidence="2" key="1">
    <citation type="submission" date="2022-06" db="EMBL/GenBank/DDBJ databases">
        <title>Complete genome sequences of two strains of the flax pathogen Septoria linicola.</title>
        <authorList>
            <person name="Lapalu N."/>
            <person name="Simon A."/>
            <person name="Demenou B."/>
            <person name="Paumier D."/>
            <person name="Guillot M.-P."/>
            <person name="Gout L."/>
            <person name="Valade R."/>
        </authorList>
    </citation>
    <scope>NUCLEOTIDE SEQUENCE</scope>
    <source>
        <strain evidence="2">SE15195</strain>
    </source>
</reference>
<proteinExistence type="predicted"/>
<feature type="region of interest" description="Disordered" evidence="1">
    <location>
        <begin position="1"/>
        <end position="39"/>
    </location>
</feature>
<dbReference type="AlphaFoldDB" id="A0A9Q9AIX8"/>
<accession>A0A9Q9AIX8</accession>
<keyword evidence="3" id="KW-1185">Reference proteome</keyword>
<evidence type="ECO:0000256" key="1">
    <source>
        <dbReference type="SAM" id="MobiDB-lite"/>
    </source>
</evidence>
<dbReference type="OrthoDB" id="1681166at2759"/>
<gene>
    <name evidence="2" type="ORF">Slin15195_G011020</name>
</gene>
<dbReference type="EMBL" id="CP099418">
    <property type="protein sequence ID" value="USW47783.1"/>
    <property type="molecule type" value="Genomic_DNA"/>
</dbReference>
<sequence length="243" mass="26335">MSSSRGIPAKGASRTQAIASAHKHGADESLAKSVEQGEAELPATTAHMSLPIDDGEFAAAGPLLQRSSTVDNDVEADVPYPEMEDQPTLQPPDNFKPFFTLVEDPVTGEHHHPTVHYIFADDDPEILSNAALETLDTSQHTESFESDRIVLVDMGPDGRQVGSTCSFSSKWQGIGTSVTQAPSWGNDSVMPKQLMLRISGHGSNSRYRDGLAMKHDVHELIKSLDEVQDGLETVMRRTGDDAQ</sequence>
<evidence type="ECO:0000313" key="2">
    <source>
        <dbReference type="EMBL" id="USW47783.1"/>
    </source>
</evidence>
<evidence type="ECO:0000313" key="3">
    <source>
        <dbReference type="Proteomes" id="UP001056384"/>
    </source>
</evidence>
<name>A0A9Q9AIX8_9PEZI</name>
<dbReference type="Proteomes" id="UP001056384">
    <property type="component" value="Chromosome 1"/>
</dbReference>
<organism evidence="2 3">
    <name type="scientific">Septoria linicola</name>
    <dbReference type="NCBI Taxonomy" id="215465"/>
    <lineage>
        <taxon>Eukaryota</taxon>
        <taxon>Fungi</taxon>
        <taxon>Dikarya</taxon>
        <taxon>Ascomycota</taxon>
        <taxon>Pezizomycotina</taxon>
        <taxon>Dothideomycetes</taxon>
        <taxon>Dothideomycetidae</taxon>
        <taxon>Mycosphaerellales</taxon>
        <taxon>Mycosphaerellaceae</taxon>
        <taxon>Septoria</taxon>
    </lineage>
</organism>